<proteinExistence type="inferred from homology"/>
<dbReference type="GO" id="GO:0016579">
    <property type="term" value="P:protein deubiquitination"/>
    <property type="evidence" value="ECO:0007669"/>
    <property type="project" value="InterPro"/>
</dbReference>
<dbReference type="AlphaFoldDB" id="A0AAQ3XBT8"/>
<dbReference type="Pfam" id="PF02148">
    <property type="entry name" value="zf-UBP"/>
    <property type="match status" value="3"/>
</dbReference>
<dbReference type="GO" id="GO:0005634">
    <property type="term" value="C:nucleus"/>
    <property type="evidence" value="ECO:0007669"/>
    <property type="project" value="TreeGrafter"/>
</dbReference>
<keyword evidence="4" id="KW-0862">Zinc</keyword>
<feature type="domain" description="USP" evidence="7">
    <location>
        <begin position="479"/>
        <end position="1087"/>
    </location>
</feature>
<evidence type="ECO:0000256" key="4">
    <source>
        <dbReference type="ARBA" id="ARBA00022833"/>
    </source>
</evidence>
<gene>
    <name evidence="9" type="ORF">U9M48_038147</name>
</gene>
<protein>
    <recommendedName>
        <fullName evidence="11">Ubiquitinyl hydrolase 1</fullName>
    </recommendedName>
</protein>
<dbReference type="Gene3D" id="3.30.40.10">
    <property type="entry name" value="Zinc/RING finger domain, C3HC4 (zinc finger)"/>
    <property type="match status" value="3"/>
</dbReference>
<evidence type="ECO:0000256" key="3">
    <source>
        <dbReference type="ARBA" id="ARBA00022771"/>
    </source>
</evidence>
<dbReference type="GO" id="GO:0005829">
    <property type="term" value="C:cytosol"/>
    <property type="evidence" value="ECO:0007669"/>
    <property type="project" value="TreeGrafter"/>
</dbReference>
<dbReference type="InterPro" id="IPR013083">
    <property type="entry name" value="Znf_RING/FYVE/PHD"/>
</dbReference>
<accession>A0AAQ3XBT8</accession>
<feature type="compositionally biased region" description="Polar residues" evidence="6">
    <location>
        <begin position="840"/>
        <end position="850"/>
    </location>
</feature>
<feature type="region of interest" description="Disordered" evidence="6">
    <location>
        <begin position="941"/>
        <end position="960"/>
    </location>
</feature>
<feature type="compositionally biased region" description="Basic and acidic residues" evidence="6">
    <location>
        <begin position="950"/>
        <end position="960"/>
    </location>
</feature>
<sequence>MSKKTPPKGEGSQRRMKAPRLELLAAAAAAEAAPVVSDPMEGNGDSSQCDHRLTDSAHKNLVLSLLSVDAGKCVGCQLEDKMDPVKRRPLESTILMCLQCSQHFCCGVGGIDYPFGHSRAHALKNQHWVGALYDDAARGYCFKCNAEVELPVELELASGVSLRQEETGVNKLCDHVPDHRVDREMLSLSSEKCDYCGHVDVTSKIVVCMECGWQICAGHALGHAKKKQHWFSVLFENPKVGFCFKCEAEVDVDSGRIQTEGRASGFGMVTGPTRDFGSVVPVVMGDARPRAGEAHESLWGAKAPWPYLPGTVVVKPTVVDPHSDPDQCNHVPSGSVHKEILSSSLLLDDAGKKCEGCQSKDRPVGNRILVCLECGRQSCGDDSGSYIPHGHAQDHAKQKQHWVAVLFDDPNTGFCFKCDIGVVHELHPDPEEEQMSDAIQSGGNVFGSDVLPNPVSVNLKDTYYHNVFGSANVQGYAIKGIPNRLNTCYVSAIVQCLLVLDKLQARMLGPDPPPGNLGQALKKLFVDASAAHAVGGTLNPDKLLESLRLHADQFKGNMMQDSYELLNSLYDALHNEENGIGTTYQKTGAPTVIDSIFRGELSVTRSCLCCQSSSVIYDPFYELSLALPSASPQTSKSLKSQPKKDAAQLLPENDSNSKIEAVAKSIDLHLGSELKDVAVEKTPAPLEVGEFYSAEAQCIWQSKDVIQDALETQKGIFASLELPEGIIEVPLNSVSSVPRNISDVKVEQTIGTTDSHCPEDFTVKFTQEDKDKEVGDSKYVPSIEDCLLLFFNGDTVELSCGCSKVPEEPSTYQSENSNLMVANTNNETVVDGGQTERSYRTTCPNEQGSDLNSLSVECKYSSSSEQDSSDAESGIIQAMDTNADRTDSNMSCGDKEYECHDGIQAVSSFRPAEKQTNPLRAQHSQILTTPNQDRRNQLVPDLSANQLGDNQHEEKRSDRATRIPQITKLPPVLTLHLKRYIQDGKKLHKNEAHVSYKEYLDVGPFMDSRYVKDNSLYRLAGVVEHQGTGSLNSGHYVAYVRARKLGNQQQQSRCSSSWFCADDHIISQVTLDEVLEHQAYILFYERMEG</sequence>
<feature type="region of interest" description="Disordered" evidence="6">
    <location>
        <begin position="632"/>
        <end position="652"/>
    </location>
</feature>
<dbReference type="InterPro" id="IPR038765">
    <property type="entry name" value="Papain-like_cys_pep_sf"/>
</dbReference>
<comment type="similarity">
    <text evidence="1">Belongs to the peptidase C19 family.</text>
</comment>
<dbReference type="SUPFAM" id="SSF57850">
    <property type="entry name" value="RING/U-box"/>
    <property type="match status" value="3"/>
</dbReference>
<dbReference type="Pfam" id="PF00443">
    <property type="entry name" value="UCH"/>
    <property type="match status" value="1"/>
</dbReference>
<dbReference type="PANTHER" id="PTHR24006:SF886">
    <property type="entry name" value="UBIQUITIN CARBOXYL-TERMINAL HYDROLASE"/>
    <property type="match status" value="1"/>
</dbReference>
<name>A0AAQ3XBT8_PASNO</name>
<evidence type="ECO:0000256" key="5">
    <source>
        <dbReference type="PROSITE-ProRule" id="PRU00502"/>
    </source>
</evidence>
<evidence type="ECO:0000256" key="6">
    <source>
        <dbReference type="SAM" id="MobiDB-lite"/>
    </source>
</evidence>
<dbReference type="InterPro" id="IPR001394">
    <property type="entry name" value="Peptidase_C19_UCH"/>
</dbReference>
<dbReference type="Proteomes" id="UP001341281">
    <property type="component" value="Chromosome 09"/>
</dbReference>
<feature type="domain" description="UBP-type" evidence="8">
    <location>
        <begin position="171"/>
        <end position="270"/>
    </location>
</feature>
<keyword evidence="2" id="KW-0479">Metal-binding</keyword>
<evidence type="ECO:0000259" key="7">
    <source>
        <dbReference type="PROSITE" id="PS50235"/>
    </source>
</evidence>
<feature type="region of interest" description="Disordered" evidence="6">
    <location>
        <begin position="831"/>
        <end position="850"/>
    </location>
</feature>
<dbReference type="PROSITE" id="PS50271">
    <property type="entry name" value="ZF_UBP"/>
    <property type="match status" value="3"/>
</dbReference>
<dbReference type="InterPro" id="IPR050164">
    <property type="entry name" value="Peptidase_C19"/>
</dbReference>
<dbReference type="PROSITE" id="PS50235">
    <property type="entry name" value="USP_3"/>
    <property type="match status" value="1"/>
</dbReference>
<evidence type="ECO:0000256" key="2">
    <source>
        <dbReference type="ARBA" id="ARBA00022723"/>
    </source>
</evidence>
<evidence type="ECO:0000259" key="8">
    <source>
        <dbReference type="PROSITE" id="PS50271"/>
    </source>
</evidence>
<dbReference type="GO" id="GO:0004843">
    <property type="term" value="F:cysteine-type deubiquitinase activity"/>
    <property type="evidence" value="ECO:0007669"/>
    <property type="project" value="InterPro"/>
</dbReference>
<dbReference type="PROSITE" id="PS00973">
    <property type="entry name" value="USP_2"/>
    <property type="match status" value="1"/>
</dbReference>
<dbReference type="InterPro" id="IPR028889">
    <property type="entry name" value="USP"/>
</dbReference>
<keyword evidence="10" id="KW-1185">Reference proteome</keyword>
<feature type="domain" description="UBP-type" evidence="8">
    <location>
        <begin position="49"/>
        <end position="168"/>
    </location>
</feature>
<feature type="domain" description="UBP-type" evidence="8">
    <location>
        <begin position="326"/>
        <end position="442"/>
    </location>
</feature>
<keyword evidence="3 5" id="KW-0863">Zinc-finger</keyword>
<evidence type="ECO:0000256" key="1">
    <source>
        <dbReference type="ARBA" id="ARBA00009085"/>
    </source>
</evidence>
<dbReference type="SUPFAM" id="SSF54001">
    <property type="entry name" value="Cysteine proteinases"/>
    <property type="match status" value="1"/>
</dbReference>
<dbReference type="InterPro" id="IPR001607">
    <property type="entry name" value="Znf_UBP"/>
</dbReference>
<evidence type="ECO:0008006" key="11">
    <source>
        <dbReference type="Google" id="ProtNLM"/>
    </source>
</evidence>
<dbReference type="PANTHER" id="PTHR24006">
    <property type="entry name" value="UBIQUITIN CARBOXYL-TERMINAL HYDROLASE"/>
    <property type="match status" value="1"/>
</dbReference>
<organism evidence="9 10">
    <name type="scientific">Paspalum notatum var. saurae</name>
    <dbReference type="NCBI Taxonomy" id="547442"/>
    <lineage>
        <taxon>Eukaryota</taxon>
        <taxon>Viridiplantae</taxon>
        <taxon>Streptophyta</taxon>
        <taxon>Embryophyta</taxon>
        <taxon>Tracheophyta</taxon>
        <taxon>Spermatophyta</taxon>
        <taxon>Magnoliopsida</taxon>
        <taxon>Liliopsida</taxon>
        <taxon>Poales</taxon>
        <taxon>Poaceae</taxon>
        <taxon>PACMAD clade</taxon>
        <taxon>Panicoideae</taxon>
        <taxon>Andropogonodae</taxon>
        <taxon>Paspaleae</taxon>
        <taxon>Paspalinae</taxon>
        <taxon>Paspalum</taxon>
    </lineage>
</organism>
<reference evidence="9 10" key="1">
    <citation type="submission" date="2024-02" db="EMBL/GenBank/DDBJ databases">
        <title>High-quality chromosome-scale genome assembly of Pensacola bahiagrass (Paspalum notatum Flugge var. saurae).</title>
        <authorList>
            <person name="Vega J.M."/>
            <person name="Podio M."/>
            <person name="Orjuela J."/>
            <person name="Siena L.A."/>
            <person name="Pessino S.C."/>
            <person name="Combes M.C."/>
            <person name="Mariac C."/>
            <person name="Albertini E."/>
            <person name="Pupilli F."/>
            <person name="Ortiz J.P.A."/>
            <person name="Leblanc O."/>
        </authorList>
    </citation>
    <scope>NUCLEOTIDE SEQUENCE [LARGE SCALE GENOMIC DNA]</scope>
    <source>
        <strain evidence="9">R1</strain>
        <tissue evidence="9">Leaf</tissue>
    </source>
</reference>
<dbReference type="InterPro" id="IPR018200">
    <property type="entry name" value="USP_CS"/>
</dbReference>
<dbReference type="Gene3D" id="3.90.70.10">
    <property type="entry name" value="Cysteine proteinases"/>
    <property type="match status" value="2"/>
</dbReference>
<dbReference type="GO" id="GO:0008270">
    <property type="term" value="F:zinc ion binding"/>
    <property type="evidence" value="ECO:0007669"/>
    <property type="project" value="UniProtKB-KW"/>
</dbReference>
<dbReference type="EMBL" id="CP144753">
    <property type="protein sequence ID" value="WVZ92051.1"/>
    <property type="molecule type" value="Genomic_DNA"/>
</dbReference>
<evidence type="ECO:0000313" key="10">
    <source>
        <dbReference type="Proteomes" id="UP001341281"/>
    </source>
</evidence>
<evidence type="ECO:0000313" key="9">
    <source>
        <dbReference type="EMBL" id="WVZ92051.1"/>
    </source>
</evidence>